<keyword evidence="4" id="KW-1185">Reference proteome</keyword>
<dbReference type="SUPFAM" id="SSF52540">
    <property type="entry name" value="P-loop containing nucleoside triphosphate hydrolases"/>
    <property type="match status" value="1"/>
</dbReference>
<dbReference type="RefSeq" id="WP_247975526.1">
    <property type="nucleotide sequence ID" value="NZ_CP095848.1"/>
</dbReference>
<dbReference type="Proteomes" id="UP000829647">
    <property type="component" value="Chromosome"/>
</dbReference>
<organism evidence="3 4">
    <name type="scientific">Hymenobacter sublimis</name>
    <dbReference type="NCBI Taxonomy" id="2933777"/>
    <lineage>
        <taxon>Bacteria</taxon>
        <taxon>Pseudomonadati</taxon>
        <taxon>Bacteroidota</taxon>
        <taxon>Cytophagia</taxon>
        <taxon>Cytophagales</taxon>
        <taxon>Hymenobacteraceae</taxon>
        <taxon>Hymenobacter</taxon>
    </lineage>
</organism>
<evidence type="ECO:0000313" key="3">
    <source>
        <dbReference type="EMBL" id="UPL49284.1"/>
    </source>
</evidence>
<dbReference type="InterPro" id="IPR003593">
    <property type="entry name" value="AAA+_ATPase"/>
</dbReference>
<dbReference type="CDD" id="cd00009">
    <property type="entry name" value="AAA"/>
    <property type="match status" value="1"/>
</dbReference>
<dbReference type="EMBL" id="CP095848">
    <property type="protein sequence ID" value="UPL49284.1"/>
    <property type="molecule type" value="Genomic_DNA"/>
</dbReference>
<evidence type="ECO:0000259" key="2">
    <source>
        <dbReference type="SMART" id="SM00382"/>
    </source>
</evidence>
<evidence type="ECO:0000313" key="4">
    <source>
        <dbReference type="Proteomes" id="UP000829647"/>
    </source>
</evidence>
<gene>
    <name evidence="3" type="ORF">MWH26_19160</name>
</gene>
<feature type="region of interest" description="Disordered" evidence="1">
    <location>
        <begin position="113"/>
        <end position="146"/>
    </location>
</feature>
<accession>A0ABY4J8Z2</accession>
<proteinExistence type="predicted"/>
<dbReference type="Pfam" id="PF07728">
    <property type="entry name" value="AAA_5"/>
    <property type="match status" value="1"/>
</dbReference>
<dbReference type="InterPro" id="IPR011704">
    <property type="entry name" value="ATPase_dyneun-rel_AAA"/>
</dbReference>
<feature type="domain" description="AAA+ ATPase" evidence="2">
    <location>
        <begin position="192"/>
        <end position="356"/>
    </location>
</feature>
<name>A0ABY4J8Z2_9BACT</name>
<dbReference type="InterPro" id="IPR027417">
    <property type="entry name" value="P-loop_NTPase"/>
</dbReference>
<dbReference type="InterPro" id="IPR052934">
    <property type="entry name" value="Methyl-DNA_Rec/Restrict_Enz"/>
</dbReference>
<evidence type="ECO:0000256" key="1">
    <source>
        <dbReference type="SAM" id="MobiDB-lite"/>
    </source>
</evidence>
<dbReference type="PANTHER" id="PTHR37291:SF1">
    <property type="entry name" value="TYPE IV METHYL-DIRECTED RESTRICTION ENZYME ECOKMCRB SUBUNIT"/>
    <property type="match status" value="1"/>
</dbReference>
<dbReference type="PANTHER" id="PTHR37291">
    <property type="entry name" value="5-METHYLCYTOSINE-SPECIFIC RESTRICTION ENZYME B"/>
    <property type="match status" value="1"/>
</dbReference>
<dbReference type="Gene3D" id="3.40.50.300">
    <property type="entry name" value="P-loop containing nucleotide triphosphate hydrolases"/>
    <property type="match status" value="1"/>
</dbReference>
<reference evidence="3 4" key="1">
    <citation type="submission" date="2022-04" db="EMBL/GenBank/DDBJ databases">
        <title>Hymenobacter sp. isolated from the air.</title>
        <authorList>
            <person name="Won M."/>
            <person name="Lee C.-M."/>
            <person name="Woen H.-Y."/>
            <person name="Kwon S.-W."/>
        </authorList>
    </citation>
    <scope>NUCLEOTIDE SEQUENCE [LARGE SCALE GENOMIC DNA]</scope>
    <source>
        <strain evidence="4">5516 S-25</strain>
    </source>
</reference>
<sequence length="454" mass="50061">MPTPDLDPTHLTRDQVIRALQQMDLDGPRMPLSTVYDLVFMGKRYAPRAVAQLAFRLATEQPEATWPLPAGAPTNRVLEQLDFTIATKRPTLENSPLLDGDVAAQEQMQELYTGATRETPPAKVKGIKQVAPTEKSPAEPASASDPLPAFEVQEPAASYQHSTPEPYDQAMALAELFISAEKLAATLAALRRRRNLILQGPPGTGKTYLARRLAWLELGATDAARVELVQFHPSYSYEDFVQGFRPDGAGTFRLQNGILVDFCQRAAQDPERPYFLLIDELNRGNVARIFGELLLLLEADKRGPAHAVRLPYAPAGSPPFFVPANVFLIGTMNLADRSLAPLDYALRRRFAFVSLEPEFGAPLRELLAAQGVPAAVSHRLTTRLAALNQVITDDPDLGPDFCIGHSYFCQPPAEPAAAAEWLQLILEQEIEPLLDDYWLDQPAKATQQKKKLLA</sequence>
<protein>
    <submittedName>
        <fullName evidence="3">AAA family ATPase</fullName>
    </submittedName>
</protein>
<dbReference type="SMART" id="SM00382">
    <property type="entry name" value="AAA"/>
    <property type="match status" value="1"/>
</dbReference>